<dbReference type="EMBL" id="QFYR01000004">
    <property type="protein sequence ID" value="RAK51359.1"/>
    <property type="molecule type" value="Genomic_DNA"/>
</dbReference>
<protein>
    <submittedName>
        <fullName evidence="4">Histidine kinase</fullName>
    </submittedName>
</protein>
<feature type="domain" description="ANTAR" evidence="3">
    <location>
        <begin position="120"/>
        <end position="181"/>
    </location>
</feature>
<dbReference type="InterPro" id="IPR008327">
    <property type="entry name" value="Sig_transdc_resp-reg_antiterm"/>
</dbReference>
<organism evidence="4 5">
    <name type="scientific">Phenylobacterium deserti</name>
    <dbReference type="NCBI Taxonomy" id="1914756"/>
    <lineage>
        <taxon>Bacteria</taxon>
        <taxon>Pseudomonadati</taxon>
        <taxon>Pseudomonadota</taxon>
        <taxon>Alphaproteobacteria</taxon>
        <taxon>Caulobacterales</taxon>
        <taxon>Caulobacteraceae</taxon>
        <taxon>Phenylobacterium</taxon>
    </lineage>
</organism>
<keyword evidence="4" id="KW-0808">Transferase</keyword>
<dbReference type="InterPro" id="IPR001789">
    <property type="entry name" value="Sig_transdc_resp-reg_receiver"/>
</dbReference>
<accession>A0A328A9Z0</accession>
<dbReference type="GO" id="GO:0000160">
    <property type="term" value="P:phosphorelay signal transduction system"/>
    <property type="evidence" value="ECO:0007669"/>
    <property type="project" value="InterPro"/>
</dbReference>
<dbReference type="InterPro" id="IPR011006">
    <property type="entry name" value="CheY-like_superfamily"/>
</dbReference>
<dbReference type="SMART" id="SM01012">
    <property type="entry name" value="ANTAR"/>
    <property type="match status" value="1"/>
</dbReference>
<dbReference type="AlphaFoldDB" id="A0A328A9Z0"/>
<evidence type="ECO:0000256" key="1">
    <source>
        <dbReference type="PROSITE-ProRule" id="PRU00169"/>
    </source>
</evidence>
<dbReference type="GO" id="GO:0016301">
    <property type="term" value="F:kinase activity"/>
    <property type="evidence" value="ECO:0007669"/>
    <property type="project" value="UniProtKB-KW"/>
</dbReference>
<dbReference type="Pfam" id="PF03861">
    <property type="entry name" value="ANTAR"/>
    <property type="match status" value="1"/>
</dbReference>
<comment type="caution">
    <text evidence="1">Lacks conserved residue(s) required for the propagation of feature annotation.</text>
</comment>
<keyword evidence="4" id="KW-0418">Kinase</keyword>
<dbReference type="OrthoDB" id="9795002at2"/>
<dbReference type="Proteomes" id="UP000249725">
    <property type="component" value="Unassembled WGS sequence"/>
</dbReference>
<dbReference type="PROSITE" id="PS50921">
    <property type="entry name" value="ANTAR"/>
    <property type="match status" value="1"/>
</dbReference>
<evidence type="ECO:0000259" key="3">
    <source>
        <dbReference type="PROSITE" id="PS50921"/>
    </source>
</evidence>
<dbReference type="RefSeq" id="WP_111515894.1">
    <property type="nucleotide sequence ID" value="NZ_QFYR01000004.1"/>
</dbReference>
<dbReference type="InterPro" id="IPR036388">
    <property type="entry name" value="WH-like_DNA-bd_sf"/>
</dbReference>
<evidence type="ECO:0000313" key="5">
    <source>
        <dbReference type="Proteomes" id="UP000249725"/>
    </source>
</evidence>
<reference evidence="5" key="1">
    <citation type="submission" date="2018-05" db="EMBL/GenBank/DDBJ databases">
        <authorList>
            <person name="Li X."/>
        </authorList>
    </citation>
    <scope>NUCLEOTIDE SEQUENCE [LARGE SCALE GENOMIC DNA]</scope>
    <source>
        <strain evidence="5">YIM 73061</strain>
    </source>
</reference>
<feature type="domain" description="Response regulatory" evidence="2">
    <location>
        <begin position="2"/>
        <end position="114"/>
    </location>
</feature>
<gene>
    <name evidence="4" type="ORF">DJ018_15565</name>
</gene>
<dbReference type="Gene3D" id="3.40.50.2300">
    <property type="match status" value="1"/>
</dbReference>
<dbReference type="Gene3D" id="1.10.10.10">
    <property type="entry name" value="Winged helix-like DNA-binding domain superfamily/Winged helix DNA-binding domain"/>
    <property type="match status" value="1"/>
</dbReference>
<dbReference type="InterPro" id="IPR005561">
    <property type="entry name" value="ANTAR"/>
</dbReference>
<sequence length="192" mass="20614">MRVLVVDPDPARAALVAEGLSGVDPLEVRHAAIFDEHEAALFEPDVVVVAADSPDRDTLDSLREASLANPRPVVMFVDRSEPGLAEEAVRAGVAAYVVDGLAAGRVRTVLEVAMSRFALMNQLRQDLEKAKADLASRKTVERAKALLMKERGLEEEEAYKLLRKLSMDTGRPLAAVASDLLAFAGVLKGGKA</sequence>
<dbReference type="PROSITE" id="PS50110">
    <property type="entry name" value="RESPONSE_REGULATORY"/>
    <property type="match status" value="1"/>
</dbReference>
<comment type="caution">
    <text evidence="4">The sequence shown here is derived from an EMBL/GenBank/DDBJ whole genome shotgun (WGS) entry which is preliminary data.</text>
</comment>
<keyword evidence="5" id="KW-1185">Reference proteome</keyword>
<evidence type="ECO:0000259" key="2">
    <source>
        <dbReference type="PROSITE" id="PS50110"/>
    </source>
</evidence>
<dbReference type="SUPFAM" id="SSF52172">
    <property type="entry name" value="CheY-like"/>
    <property type="match status" value="1"/>
</dbReference>
<dbReference type="PIRSF" id="PIRSF036382">
    <property type="entry name" value="RR_antiterm"/>
    <property type="match status" value="1"/>
</dbReference>
<dbReference type="GO" id="GO:0003723">
    <property type="term" value="F:RNA binding"/>
    <property type="evidence" value="ECO:0007669"/>
    <property type="project" value="InterPro"/>
</dbReference>
<name>A0A328A9Z0_9CAUL</name>
<evidence type="ECO:0000313" key="4">
    <source>
        <dbReference type="EMBL" id="RAK51359.1"/>
    </source>
</evidence>
<proteinExistence type="predicted"/>